<evidence type="ECO:0000256" key="1">
    <source>
        <dbReference type="SAM" id="MobiDB-lite"/>
    </source>
</evidence>
<reference evidence="3 5" key="2">
    <citation type="submission" date="2018-06" db="EMBL/GenBank/DDBJ databases">
        <authorList>
            <consortium name="Pathogen Informatics"/>
            <person name="Doyle S."/>
        </authorList>
    </citation>
    <scope>NUCLEOTIDE SEQUENCE [LARGE SCALE GENOMIC DNA]</scope>
    <source>
        <strain evidence="3 5">NCTC12022</strain>
    </source>
</reference>
<evidence type="ECO:0000313" key="2">
    <source>
        <dbReference type="EMBL" id="KTC96646.1"/>
    </source>
</evidence>
<protein>
    <submittedName>
        <fullName evidence="2">Uncharacterized protein</fullName>
    </submittedName>
</protein>
<feature type="compositionally biased region" description="Basic and acidic residues" evidence="1">
    <location>
        <begin position="82"/>
        <end position="100"/>
    </location>
</feature>
<evidence type="ECO:0000313" key="3">
    <source>
        <dbReference type="EMBL" id="SPX60690.1"/>
    </source>
</evidence>
<reference evidence="2 4" key="1">
    <citation type="submission" date="2015-11" db="EMBL/GenBank/DDBJ databases">
        <title>Genomic analysis of 38 Legionella species identifies large and diverse effector repertoires.</title>
        <authorList>
            <person name="Burstein D."/>
            <person name="Amaro F."/>
            <person name="Zusman T."/>
            <person name="Lifshitz Z."/>
            <person name="Cohen O."/>
            <person name="Gilbert J.A."/>
            <person name="Pupko T."/>
            <person name="Shuman H.A."/>
            <person name="Segal G."/>
        </authorList>
    </citation>
    <scope>NUCLEOTIDE SEQUENCE [LARGE SCALE GENOMIC DNA]</scope>
    <source>
        <strain evidence="2 4">WO-44C</strain>
    </source>
</reference>
<accession>A0A0W0TM14</accession>
<evidence type="ECO:0000313" key="5">
    <source>
        <dbReference type="Proteomes" id="UP000251942"/>
    </source>
</evidence>
<dbReference type="EMBL" id="UASS01000011">
    <property type="protein sequence ID" value="SPX60690.1"/>
    <property type="molecule type" value="Genomic_DNA"/>
</dbReference>
<dbReference type="Proteomes" id="UP000251942">
    <property type="component" value="Unassembled WGS sequence"/>
</dbReference>
<dbReference type="PATRIC" id="fig|453.4.peg.1713"/>
<organism evidence="2 4">
    <name type="scientific">Legionella feeleii</name>
    <dbReference type="NCBI Taxonomy" id="453"/>
    <lineage>
        <taxon>Bacteria</taxon>
        <taxon>Pseudomonadati</taxon>
        <taxon>Pseudomonadota</taxon>
        <taxon>Gammaproteobacteria</taxon>
        <taxon>Legionellales</taxon>
        <taxon>Legionellaceae</taxon>
        <taxon>Legionella</taxon>
    </lineage>
</organism>
<sequence length="159" mass="17349">MGQGTPMELVKIKKIVAEIQEFPTKIDSAEQAKNARHLLRKYALLSEKIERNVLIGAAHQKDLAKIRTDEFKTIRRTLKEKANSILHAHDSKKAQSEKPAKKTAAKTAAPKKTAKAADSSVAKEAKTTKASASKETGAKKTVKKASPKPKKEAAPKESK</sequence>
<feature type="compositionally biased region" description="Low complexity" evidence="1">
    <location>
        <begin position="105"/>
        <end position="120"/>
    </location>
</feature>
<feature type="region of interest" description="Disordered" evidence="1">
    <location>
        <begin position="82"/>
        <end position="159"/>
    </location>
</feature>
<keyword evidence="4" id="KW-1185">Reference proteome</keyword>
<dbReference type="AlphaFoldDB" id="A0A0W0TM14"/>
<dbReference type="EMBL" id="LNYB01000080">
    <property type="protein sequence ID" value="KTC96646.1"/>
    <property type="molecule type" value="Genomic_DNA"/>
</dbReference>
<name>A0A0W0TM14_9GAMM</name>
<proteinExistence type="predicted"/>
<gene>
    <name evidence="2" type="ORF">Lfee_1558</name>
    <name evidence="3" type="ORF">NCTC12022_01422</name>
</gene>
<evidence type="ECO:0000313" key="4">
    <source>
        <dbReference type="Proteomes" id="UP000054698"/>
    </source>
</evidence>
<dbReference type="Proteomes" id="UP000054698">
    <property type="component" value="Unassembled WGS sequence"/>
</dbReference>
<feature type="compositionally biased region" description="Basic and acidic residues" evidence="1">
    <location>
        <begin position="149"/>
        <end position="159"/>
    </location>
</feature>